<keyword evidence="2" id="KW-1185">Reference proteome</keyword>
<evidence type="ECO:0000313" key="2">
    <source>
        <dbReference type="Proteomes" id="UP001177260"/>
    </source>
</evidence>
<organism evidence="1 2">
    <name type="scientific">Aspergillus melleus</name>
    <dbReference type="NCBI Taxonomy" id="138277"/>
    <lineage>
        <taxon>Eukaryota</taxon>
        <taxon>Fungi</taxon>
        <taxon>Dikarya</taxon>
        <taxon>Ascomycota</taxon>
        <taxon>Pezizomycotina</taxon>
        <taxon>Eurotiomycetes</taxon>
        <taxon>Eurotiomycetidae</taxon>
        <taxon>Eurotiales</taxon>
        <taxon>Aspergillaceae</taxon>
        <taxon>Aspergillus</taxon>
        <taxon>Aspergillus subgen. Circumdati</taxon>
    </lineage>
</organism>
<gene>
    <name evidence="1" type="ORF">N8T08_005317</name>
</gene>
<name>A0ACC3B345_9EURO</name>
<comment type="caution">
    <text evidence="1">The sequence shown here is derived from an EMBL/GenBank/DDBJ whole genome shotgun (WGS) entry which is preliminary data.</text>
</comment>
<evidence type="ECO:0000313" key="1">
    <source>
        <dbReference type="EMBL" id="KAK1144446.1"/>
    </source>
</evidence>
<reference evidence="1 2" key="1">
    <citation type="journal article" date="2023" name="ACS Omega">
        <title>Identification of the Neoaspergillic Acid Biosynthesis Gene Cluster by Establishing an In Vitro CRISPR-Ribonucleoprotein Genetic System in Aspergillus melleus.</title>
        <authorList>
            <person name="Yuan B."/>
            <person name="Grau M.F."/>
            <person name="Murata R.M."/>
            <person name="Torok T."/>
            <person name="Venkateswaran K."/>
            <person name="Stajich J.E."/>
            <person name="Wang C.C.C."/>
        </authorList>
    </citation>
    <scope>NUCLEOTIDE SEQUENCE [LARGE SCALE GENOMIC DNA]</scope>
    <source>
        <strain evidence="1 2">IMV 1140</strain>
    </source>
</reference>
<dbReference type="Proteomes" id="UP001177260">
    <property type="component" value="Unassembled WGS sequence"/>
</dbReference>
<protein>
    <submittedName>
        <fullName evidence="1">Uncharacterized protein</fullName>
    </submittedName>
</protein>
<dbReference type="EMBL" id="JAOPJF010000030">
    <property type="protein sequence ID" value="KAK1144446.1"/>
    <property type="molecule type" value="Genomic_DNA"/>
</dbReference>
<proteinExistence type="predicted"/>
<accession>A0ACC3B345</accession>
<sequence length="233" mass="25888">MALELLPVTEADTARIHEIIFQAFESDQLHVLMFPREHASSYEAYMHESLRSKLCDSTITSLKVVDKSLSGDAAIVGYARWKFPVVKDQNQESMLQKSQNSEEQPKSPDVPFPAHANKQLMDFFGSQITKLRGQFVDPTRDFVLDFLATDPAHQGRGVGKVMLKYGLDELDRRGNGGKAYLESTAVGMPVYRKFGFAPLGAIEIPLAEFGVEEGGVFTSVVMGRDAQKTEEVL</sequence>